<proteinExistence type="predicted"/>
<name>A0ABT9YPE9_9BACI</name>
<reference evidence="1 2" key="1">
    <citation type="submission" date="2023-07" db="EMBL/GenBank/DDBJ databases">
        <title>Genomic Encyclopedia of Type Strains, Phase IV (KMG-IV): sequencing the most valuable type-strain genomes for metagenomic binning, comparative biology and taxonomic classification.</title>
        <authorList>
            <person name="Goeker M."/>
        </authorList>
    </citation>
    <scope>NUCLEOTIDE SEQUENCE [LARGE SCALE GENOMIC DNA]</scope>
    <source>
        <strain evidence="1 2">DSM 19154</strain>
    </source>
</reference>
<gene>
    <name evidence="1" type="ORF">J2S05_003917</name>
</gene>
<evidence type="ECO:0000313" key="2">
    <source>
        <dbReference type="Proteomes" id="UP001225034"/>
    </source>
</evidence>
<protein>
    <submittedName>
        <fullName evidence="1">Uncharacterized protein</fullName>
    </submittedName>
</protein>
<comment type="caution">
    <text evidence="1">The sequence shown here is derived from an EMBL/GenBank/DDBJ whole genome shotgun (WGS) entry which is preliminary data.</text>
</comment>
<accession>A0ABT9YPE9</accession>
<keyword evidence="2" id="KW-1185">Reference proteome</keyword>
<dbReference type="Proteomes" id="UP001225034">
    <property type="component" value="Unassembled WGS sequence"/>
</dbReference>
<dbReference type="EMBL" id="JAUSUA010000008">
    <property type="protein sequence ID" value="MDQ0209082.1"/>
    <property type="molecule type" value="Genomic_DNA"/>
</dbReference>
<evidence type="ECO:0000313" key="1">
    <source>
        <dbReference type="EMBL" id="MDQ0209082.1"/>
    </source>
</evidence>
<organism evidence="1 2">
    <name type="scientific">Alkalicoccobacillus murimartini</name>
    <dbReference type="NCBI Taxonomy" id="171685"/>
    <lineage>
        <taxon>Bacteria</taxon>
        <taxon>Bacillati</taxon>
        <taxon>Bacillota</taxon>
        <taxon>Bacilli</taxon>
        <taxon>Bacillales</taxon>
        <taxon>Bacillaceae</taxon>
        <taxon>Alkalicoccobacillus</taxon>
    </lineage>
</organism>
<sequence length="57" mass="6879">MIKKGQYSIRKGAKIDVFNEANQDFYLPILSLFYFMFQIYKKESDFVEDLIEEVFDL</sequence>